<protein>
    <submittedName>
        <fullName evidence="1">ATP-binding protein</fullName>
    </submittedName>
</protein>
<dbReference type="PANTHER" id="PTHR43883:SF1">
    <property type="entry name" value="GLUCONOKINASE"/>
    <property type="match status" value="1"/>
</dbReference>
<dbReference type="Pfam" id="PF13671">
    <property type="entry name" value="AAA_33"/>
    <property type="match status" value="1"/>
</dbReference>
<dbReference type="InterPro" id="IPR052732">
    <property type="entry name" value="Cell-binding_unc_protein"/>
</dbReference>
<organism evidence="1 2">
    <name type="scientific">Candidatus Dehalogenimonas loeffleri</name>
    <dbReference type="NCBI Taxonomy" id="3127115"/>
    <lineage>
        <taxon>Bacteria</taxon>
        <taxon>Bacillati</taxon>
        <taxon>Chloroflexota</taxon>
        <taxon>Dehalococcoidia</taxon>
        <taxon>Dehalococcoidales</taxon>
        <taxon>Dehalococcoidaceae</taxon>
        <taxon>Dehalogenimonas</taxon>
    </lineage>
</organism>
<name>A0ABZ2JA76_9CHLR</name>
<dbReference type="RefSeq" id="WP_338737430.1">
    <property type="nucleotide sequence ID" value="NZ_CP146612.1"/>
</dbReference>
<dbReference type="Proteomes" id="UP001375370">
    <property type="component" value="Chromosome"/>
</dbReference>
<dbReference type="SUPFAM" id="SSF52540">
    <property type="entry name" value="P-loop containing nucleoside triphosphate hydrolases"/>
    <property type="match status" value="1"/>
</dbReference>
<proteinExistence type="predicted"/>
<dbReference type="PANTHER" id="PTHR43883">
    <property type="entry name" value="SLR0207 PROTEIN"/>
    <property type="match status" value="1"/>
</dbReference>
<dbReference type="GO" id="GO:0005524">
    <property type="term" value="F:ATP binding"/>
    <property type="evidence" value="ECO:0007669"/>
    <property type="project" value="UniProtKB-KW"/>
</dbReference>
<keyword evidence="1" id="KW-0547">Nucleotide-binding</keyword>
<dbReference type="InterPro" id="IPR027417">
    <property type="entry name" value="P-loop_NTPase"/>
</dbReference>
<reference evidence="1 2" key="1">
    <citation type="submission" date="2024-03" db="EMBL/GenBank/DDBJ databases">
        <title>A Dehalogenimonas Isolated from Estuarine Sediments Dihaloeliminates Chlorinated Alkanes.</title>
        <authorList>
            <person name="Yang Y."/>
            <person name="Wang H."/>
        </authorList>
    </citation>
    <scope>NUCLEOTIDE SEQUENCE [LARGE SCALE GENOMIC DNA]</scope>
    <source>
        <strain evidence="1 2">W</strain>
    </source>
</reference>
<keyword evidence="1" id="KW-0067">ATP-binding</keyword>
<evidence type="ECO:0000313" key="2">
    <source>
        <dbReference type="Proteomes" id="UP001375370"/>
    </source>
</evidence>
<sequence>MVINPLVKRDLEKVRRAVRLFPNSASEKPVLFVMVGLPGSGKSYFVDRLIRKIPATVLQSDFIRKTLLKKPTYTQREHTRVFRAIHTAARELLDSNNNVLIDATNLNRKYRRPLYQMAAETRARIIIIYLDTPREIARERIMDRRAQGECISDADWEVYQMLEEDFEPPVEPDYTVTPVTDLPELITKIAGDIAIK</sequence>
<accession>A0ABZ2JA76</accession>
<gene>
    <name evidence="1" type="ORF">V8247_08540</name>
</gene>
<evidence type="ECO:0000313" key="1">
    <source>
        <dbReference type="EMBL" id="WWX25290.1"/>
    </source>
</evidence>
<dbReference type="Gene3D" id="3.40.50.300">
    <property type="entry name" value="P-loop containing nucleotide triphosphate hydrolases"/>
    <property type="match status" value="1"/>
</dbReference>
<dbReference type="EMBL" id="CP146612">
    <property type="protein sequence ID" value="WWX25290.1"/>
    <property type="molecule type" value="Genomic_DNA"/>
</dbReference>
<keyword evidence="2" id="KW-1185">Reference proteome</keyword>